<dbReference type="InParanoid" id="B9TP21"/>
<gene>
    <name evidence="2" type="ORF">RCOM_2033950</name>
</gene>
<dbReference type="AlphaFoldDB" id="B9TP21"/>
<protein>
    <submittedName>
        <fullName evidence="2">Uncharacterized protein</fullName>
    </submittedName>
</protein>
<accession>B9TP21</accession>
<dbReference type="Proteomes" id="UP000008311">
    <property type="component" value="Unassembled WGS sequence"/>
</dbReference>
<dbReference type="EMBL" id="EQ994293">
    <property type="protein sequence ID" value="EEF22393.1"/>
    <property type="molecule type" value="Genomic_DNA"/>
</dbReference>
<sequence length="221" mass="24176">MAGHLRCGERIADIVLDGSARQPSNSQQRPVVTLAENSEWRTCLQLSKRARAFAVSQKREDAVIDARRQGHELGSNFLEWLYRFDCDVLNRNGARGVQCIGHLLILVSVAVRVGPFPTERARTSARSLASGASSSRPIGRPARDMPAGRLIPGSPTLLADKVWFAKARLLTSWPAMWNSPCSSIEGAVQGVVGCRMASAPRVTNARFTRRWISGRLTLSAV</sequence>
<name>B9TP21_RICCO</name>
<feature type="region of interest" description="Disordered" evidence="1">
    <location>
        <begin position="124"/>
        <end position="146"/>
    </location>
</feature>
<keyword evidence="3" id="KW-1185">Reference proteome</keyword>
<organism evidence="2 3">
    <name type="scientific">Ricinus communis</name>
    <name type="common">Castor bean</name>
    <dbReference type="NCBI Taxonomy" id="3988"/>
    <lineage>
        <taxon>Eukaryota</taxon>
        <taxon>Viridiplantae</taxon>
        <taxon>Streptophyta</taxon>
        <taxon>Embryophyta</taxon>
        <taxon>Tracheophyta</taxon>
        <taxon>Spermatophyta</taxon>
        <taxon>Magnoliopsida</taxon>
        <taxon>eudicotyledons</taxon>
        <taxon>Gunneridae</taxon>
        <taxon>Pentapetalae</taxon>
        <taxon>rosids</taxon>
        <taxon>fabids</taxon>
        <taxon>Malpighiales</taxon>
        <taxon>Euphorbiaceae</taxon>
        <taxon>Acalyphoideae</taxon>
        <taxon>Acalypheae</taxon>
        <taxon>Ricinus</taxon>
    </lineage>
</organism>
<evidence type="ECO:0000256" key="1">
    <source>
        <dbReference type="SAM" id="MobiDB-lite"/>
    </source>
</evidence>
<evidence type="ECO:0000313" key="2">
    <source>
        <dbReference type="EMBL" id="EEF22393.1"/>
    </source>
</evidence>
<proteinExistence type="predicted"/>
<reference evidence="3" key="1">
    <citation type="journal article" date="2010" name="Nat. Biotechnol.">
        <title>Draft genome sequence of the oilseed species Ricinus communis.</title>
        <authorList>
            <person name="Chan A.P."/>
            <person name="Crabtree J."/>
            <person name="Zhao Q."/>
            <person name="Lorenzi H."/>
            <person name="Orvis J."/>
            <person name="Puiu D."/>
            <person name="Melake-Berhan A."/>
            <person name="Jones K.M."/>
            <person name="Redman J."/>
            <person name="Chen G."/>
            <person name="Cahoon E.B."/>
            <person name="Gedil M."/>
            <person name="Stanke M."/>
            <person name="Haas B.J."/>
            <person name="Wortman J.R."/>
            <person name="Fraser-Liggett C.M."/>
            <person name="Ravel J."/>
            <person name="Rabinowicz P.D."/>
        </authorList>
    </citation>
    <scope>NUCLEOTIDE SEQUENCE [LARGE SCALE GENOMIC DNA]</scope>
    <source>
        <strain evidence="3">cv. Hale</strain>
    </source>
</reference>
<evidence type="ECO:0000313" key="3">
    <source>
        <dbReference type="Proteomes" id="UP000008311"/>
    </source>
</evidence>
<feature type="compositionally biased region" description="Low complexity" evidence="1">
    <location>
        <begin position="124"/>
        <end position="136"/>
    </location>
</feature>